<name>A0A7J7MVQ4_9MAGN</name>
<comment type="caution">
    <text evidence="1">The sequence shown here is derived from an EMBL/GenBank/DDBJ whole genome shotgun (WGS) entry which is preliminary data.</text>
</comment>
<keyword evidence="2" id="KW-1185">Reference proteome</keyword>
<sequence>TFYDLSFSPSAYGDSGVVLSLSQRFEYVHSPSRSKWLLRDHINCSTITKAMKQHINQCQASNRLHNTKISKGSQYIALPAIGLCGTCLESSIFKTA</sequence>
<gene>
    <name evidence="1" type="ORF">GIB67_042027</name>
</gene>
<dbReference type="Proteomes" id="UP000541444">
    <property type="component" value="Unassembled WGS sequence"/>
</dbReference>
<proteinExistence type="predicted"/>
<feature type="non-terminal residue" evidence="1">
    <location>
        <position position="1"/>
    </location>
</feature>
<dbReference type="EMBL" id="JACGCM010001210">
    <property type="protein sequence ID" value="KAF6158946.1"/>
    <property type="molecule type" value="Genomic_DNA"/>
</dbReference>
<organism evidence="1 2">
    <name type="scientific">Kingdonia uniflora</name>
    <dbReference type="NCBI Taxonomy" id="39325"/>
    <lineage>
        <taxon>Eukaryota</taxon>
        <taxon>Viridiplantae</taxon>
        <taxon>Streptophyta</taxon>
        <taxon>Embryophyta</taxon>
        <taxon>Tracheophyta</taxon>
        <taxon>Spermatophyta</taxon>
        <taxon>Magnoliopsida</taxon>
        <taxon>Ranunculales</taxon>
        <taxon>Circaeasteraceae</taxon>
        <taxon>Kingdonia</taxon>
    </lineage>
</organism>
<evidence type="ECO:0000313" key="1">
    <source>
        <dbReference type="EMBL" id="KAF6158946.1"/>
    </source>
</evidence>
<accession>A0A7J7MVQ4</accession>
<reference evidence="1 2" key="1">
    <citation type="journal article" date="2020" name="IScience">
        <title>Genome Sequencing of the Endangered Kingdonia uniflora (Circaeasteraceae, Ranunculales) Reveals Potential Mechanisms of Evolutionary Specialization.</title>
        <authorList>
            <person name="Sun Y."/>
            <person name="Deng T."/>
            <person name="Zhang A."/>
            <person name="Moore M.J."/>
            <person name="Landis J.B."/>
            <person name="Lin N."/>
            <person name="Zhang H."/>
            <person name="Zhang X."/>
            <person name="Huang J."/>
            <person name="Zhang X."/>
            <person name="Sun H."/>
            <person name="Wang H."/>
        </authorList>
    </citation>
    <scope>NUCLEOTIDE SEQUENCE [LARGE SCALE GENOMIC DNA]</scope>
    <source>
        <strain evidence="1">TB1705</strain>
        <tissue evidence="1">Leaf</tissue>
    </source>
</reference>
<dbReference type="AlphaFoldDB" id="A0A7J7MVQ4"/>
<protein>
    <submittedName>
        <fullName evidence="1">Uncharacterized protein</fullName>
    </submittedName>
</protein>
<evidence type="ECO:0000313" key="2">
    <source>
        <dbReference type="Proteomes" id="UP000541444"/>
    </source>
</evidence>